<evidence type="ECO:0000256" key="2">
    <source>
        <dbReference type="ARBA" id="ARBA00022692"/>
    </source>
</evidence>
<feature type="transmembrane region" description="Helical" evidence="7">
    <location>
        <begin position="170"/>
        <end position="194"/>
    </location>
</feature>
<feature type="compositionally biased region" description="Basic and acidic residues" evidence="6">
    <location>
        <begin position="359"/>
        <end position="369"/>
    </location>
</feature>
<protein>
    <recommendedName>
        <fullName evidence="8">Rhodopsin domain-containing protein</fullName>
    </recommendedName>
</protein>
<feature type="transmembrane region" description="Helical" evidence="7">
    <location>
        <begin position="206"/>
        <end position="226"/>
    </location>
</feature>
<gene>
    <name evidence="9" type="ORF">LY79DRAFT_612869</name>
</gene>
<dbReference type="GeneID" id="85446197"/>
<dbReference type="PANTHER" id="PTHR33048:SF47">
    <property type="entry name" value="INTEGRAL MEMBRANE PROTEIN-RELATED"/>
    <property type="match status" value="1"/>
</dbReference>
<sequence>MEAPPGVHESDSRASVAIAVNSVLLSILFLAVGLRTYTRFCILKQVGNDDLAAIVTFFLVFGSSFAAVWNVRNGLGRHIYFLSTNELMEYMKTFYTSIVLYNAALGGIKMTFLLQYYRVLAVQKMKKVFIGAMIISGMWSVSQIFCAIFTCTPIPKFWDQSIPGYCIPNYPFWYVNAGGNIITDLMVLILPLPALFKLKLRPGQKYVLVGIFCLGFFTCAISVIRIRFLRIEEDPTWENVESSAWSISELVSGLTCACLPACRPLVSRLVPALASRATKSSGYLSYGISSRKGGRAQQQRDVEMGTSVSRNRQVNFSVSRRTQSSDSKTELYGLGGSSKSQEDWNRKEALPIQVPSPLDRSRNRAEKKSPPISRQESVRGGGYMSGDGAAVQTHIEAKLRVPQGVQLKDSIEITHDIVQVSSPKVENTGFV</sequence>
<keyword evidence="4 7" id="KW-0472">Membrane</keyword>
<feature type="compositionally biased region" description="Polar residues" evidence="6">
    <location>
        <begin position="306"/>
        <end position="326"/>
    </location>
</feature>
<dbReference type="Pfam" id="PF20684">
    <property type="entry name" value="Fung_rhodopsin"/>
    <property type="match status" value="1"/>
</dbReference>
<feature type="transmembrane region" description="Helical" evidence="7">
    <location>
        <begin position="50"/>
        <end position="71"/>
    </location>
</feature>
<name>A0AAD8PSJ5_9PEZI</name>
<dbReference type="InterPro" id="IPR052337">
    <property type="entry name" value="SAT4-like"/>
</dbReference>
<evidence type="ECO:0000256" key="5">
    <source>
        <dbReference type="ARBA" id="ARBA00038359"/>
    </source>
</evidence>
<evidence type="ECO:0000259" key="8">
    <source>
        <dbReference type="Pfam" id="PF20684"/>
    </source>
</evidence>
<evidence type="ECO:0000256" key="1">
    <source>
        <dbReference type="ARBA" id="ARBA00004141"/>
    </source>
</evidence>
<evidence type="ECO:0000256" key="3">
    <source>
        <dbReference type="ARBA" id="ARBA00022989"/>
    </source>
</evidence>
<dbReference type="GO" id="GO:0016020">
    <property type="term" value="C:membrane"/>
    <property type="evidence" value="ECO:0007669"/>
    <property type="project" value="UniProtKB-SubCell"/>
</dbReference>
<dbReference type="EMBL" id="JAHLJV010000060">
    <property type="protein sequence ID" value="KAK1579949.1"/>
    <property type="molecule type" value="Genomic_DNA"/>
</dbReference>
<keyword evidence="2 7" id="KW-0812">Transmembrane</keyword>
<evidence type="ECO:0000313" key="10">
    <source>
        <dbReference type="Proteomes" id="UP001230504"/>
    </source>
</evidence>
<evidence type="ECO:0000256" key="7">
    <source>
        <dbReference type="SAM" id="Phobius"/>
    </source>
</evidence>
<evidence type="ECO:0000256" key="4">
    <source>
        <dbReference type="ARBA" id="ARBA00023136"/>
    </source>
</evidence>
<proteinExistence type="inferred from homology"/>
<dbReference type="AlphaFoldDB" id="A0AAD8PSJ5"/>
<evidence type="ECO:0000313" key="9">
    <source>
        <dbReference type="EMBL" id="KAK1579949.1"/>
    </source>
</evidence>
<feature type="transmembrane region" description="Helical" evidence="7">
    <location>
        <begin position="94"/>
        <end position="116"/>
    </location>
</feature>
<accession>A0AAD8PSJ5</accession>
<keyword evidence="10" id="KW-1185">Reference proteome</keyword>
<dbReference type="RefSeq" id="XP_060411027.1">
    <property type="nucleotide sequence ID" value="XM_060561957.1"/>
</dbReference>
<keyword evidence="3 7" id="KW-1133">Transmembrane helix</keyword>
<evidence type="ECO:0000256" key="6">
    <source>
        <dbReference type="SAM" id="MobiDB-lite"/>
    </source>
</evidence>
<feature type="domain" description="Rhodopsin" evidence="8">
    <location>
        <begin position="34"/>
        <end position="268"/>
    </location>
</feature>
<feature type="transmembrane region" description="Helical" evidence="7">
    <location>
        <begin position="14"/>
        <end position="38"/>
    </location>
</feature>
<dbReference type="InterPro" id="IPR049326">
    <property type="entry name" value="Rhodopsin_dom_fungi"/>
</dbReference>
<dbReference type="Proteomes" id="UP001230504">
    <property type="component" value="Unassembled WGS sequence"/>
</dbReference>
<organism evidence="9 10">
    <name type="scientific">Colletotrichum navitas</name>
    <dbReference type="NCBI Taxonomy" id="681940"/>
    <lineage>
        <taxon>Eukaryota</taxon>
        <taxon>Fungi</taxon>
        <taxon>Dikarya</taxon>
        <taxon>Ascomycota</taxon>
        <taxon>Pezizomycotina</taxon>
        <taxon>Sordariomycetes</taxon>
        <taxon>Hypocreomycetidae</taxon>
        <taxon>Glomerellales</taxon>
        <taxon>Glomerellaceae</taxon>
        <taxon>Colletotrichum</taxon>
        <taxon>Colletotrichum graminicola species complex</taxon>
    </lineage>
</organism>
<feature type="region of interest" description="Disordered" evidence="6">
    <location>
        <begin position="289"/>
        <end position="385"/>
    </location>
</feature>
<comment type="subcellular location">
    <subcellularLocation>
        <location evidence="1">Membrane</location>
        <topology evidence="1">Multi-pass membrane protein</topology>
    </subcellularLocation>
</comment>
<dbReference type="PANTHER" id="PTHR33048">
    <property type="entry name" value="PTH11-LIKE INTEGRAL MEMBRANE PROTEIN (AFU_ORTHOLOGUE AFUA_5G11245)"/>
    <property type="match status" value="1"/>
</dbReference>
<comment type="caution">
    <text evidence="9">The sequence shown here is derived from an EMBL/GenBank/DDBJ whole genome shotgun (WGS) entry which is preliminary data.</text>
</comment>
<feature type="transmembrane region" description="Helical" evidence="7">
    <location>
        <begin position="128"/>
        <end position="150"/>
    </location>
</feature>
<reference evidence="9" key="1">
    <citation type="submission" date="2021-06" db="EMBL/GenBank/DDBJ databases">
        <title>Comparative genomics, transcriptomics and evolutionary studies reveal genomic signatures of adaptation to plant cell wall in hemibiotrophic fungi.</title>
        <authorList>
            <consortium name="DOE Joint Genome Institute"/>
            <person name="Baroncelli R."/>
            <person name="Diaz J.F."/>
            <person name="Benocci T."/>
            <person name="Peng M."/>
            <person name="Battaglia E."/>
            <person name="Haridas S."/>
            <person name="Andreopoulos W."/>
            <person name="Labutti K."/>
            <person name="Pangilinan J."/>
            <person name="Floch G.L."/>
            <person name="Makela M.R."/>
            <person name="Henrissat B."/>
            <person name="Grigoriev I.V."/>
            <person name="Crouch J.A."/>
            <person name="De Vries R.P."/>
            <person name="Sukno S.A."/>
            <person name="Thon M.R."/>
        </authorList>
    </citation>
    <scope>NUCLEOTIDE SEQUENCE</scope>
    <source>
        <strain evidence="9">CBS 125086</strain>
    </source>
</reference>
<feature type="compositionally biased region" description="Basic and acidic residues" evidence="6">
    <location>
        <begin position="340"/>
        <end position="349"/>
    </location>
</feature>
<comment type="similarity">
    <text evidence="5">Belongs to the SAT4 family.</text>
</comment>